<keyword evidence="6" id="KW-0969">Cilium</keyword>
<name>A0A8G2CMD1_ACIRU</name>
<keyword evidence="6" id="KW-0966">Cell projection</keyword>
<dbReference type="AlphaFoldDB" id="A0A8G2CMD1"/>
<dbReference type="GO" id="GO:0005576">
    <property type="term" value="C:extracellular region"/>
    <property type="evidence" value="ECO:0007669"/>
    <property type="project" value="UniProtKB-SubCell"/>
</dbReference>
<evidence type="ECO:0000259" key="5">
    <source>
        <dbReference type="Pfam" id="PF00700"/>
    </source>
</evidence>
<organism evidence="6 7">
    <name type="scientific">Acidiphilium rubrum</name>
    <dbReference type="NCBI Taxonomy" id="526"/>
    <lineage>
        <taxon>Bacteria</taxon>
        <taxon>Pseudomonadati</taxon>
        <taxon>Pseudomonadota</taxon>
        <taxon>Alphaproteobacteria</taxon>
        <taxon>Acetobacterales</taxon>
        <taxon>Acidocellaceae</taxon>
        <taxon>Acidiphilium</taxon>
    </lineage>
</organism>
<dbReference type="InterPro" id="IPR001492">
    <property type="entry name" value="Flagellin"/>
</dbReference>
<comment type="caution">
    <text evidence="6">The sequence shown here is derived from an EMBL/GenBank/DDBJ whole genome shotgun (WGS) entry which is preliminary data.</text>
</comment>
<keyword evidence="3" id="KW-0964">Secreted</keyword>
<dbReference type="EMBL" id="FTNE01000019">
    <property type="protein sequence ID" value="SIR21045.1"/>
    <property type="molecule type" value="Genomic_DNA"/>
</dbReference>
<proteinExistence type="inferred from homology"/>
<feature type="domain" description="Flagellin C-terminal" evidence="5">
    <location>
        <begin position="221"/>
        <end position="294"/>
    </location>
</feature>
<keyword evidence="2 3" id="KW-0975">Bacterial flagellum</keyword>
<dbReference type="Pfam" id="PF00700">
    <property type="entry name" value="Flagellin_C"/>
    <property type="match status" value="1"/>
</dbReference>
<sequence>MSGIVSSSIITNSAAMVGVETLNSINSSLQTVQTAVSTGYSVNSASDNGAAYAVAQSVRTTMSGLTAANQQLGDVSGLVQTTSTALTNISNLMASMDQTLVNLSTGTLSSSQRSQYASEFTSQLKNIALFVTGANYNGISLIGSASGTLSNTIAKFSGTSLSVATDANGSTLTITSQSVYSVYKSLSTIGASLTTNLTNAATVKAFLTATGQMTSSVTSMGGYMNTYGNLTNQINNQVTYNQNKMDALSNGLGALVDANMAAESAKLQSLQIQQQLATTALSIANQSPSLLTKLI</sequence>
<evidence type="ECO:0000259" key="4">
    <source>
        <dbReference type="Pfam" id="PF00669"/>
    </source>
</evidence>
<reference evidence="6 7" key="1">
    <citation type="submission" date="2017-01" db="EMBL/GenBank/DDBJ databases">
        <authorList>
            <person name="Varghese N."/>
            <person name="Submissions S."/>
        </authorList>
    </citation>
    <scope>NUCLEOTIDE SEQUENCE [LARGE SCALE GENOMIC DNA]</scope>
    <source>
        <strain evidence="6 7">ATCC 35905</strain>
    </source>
</reference>
<comment type="function">
    <text evidence="3">Flagellin is the subunit protein which polymerizes to form the filaments of bacterial flagella.</text>
</comment>
<evidence type="ECO:0000313" key="6">
    <source>
        <dbReference type="EMBL" id="SIR21045.1"/>
    </source>
</evidence>
<dbReference type="InterPro" id="IPR046358">
    <property type="entry name" value="Flagellin_C"/>
</dbReference>
<comment type="similarity">
    <text evidence="1 3">Belongs to the bacterial flagellin family.</text>
</comment>
<dbReference type="RefSeq" id="WP_029314138.1">
    <property type="nucleotide sequence ID" value="NZ_FTNE01000019.1"/>
</dbReference>
<dbReference type="OrthoDB" id="8328560at2"/>
<evidence type="ECO:0000256" key="1">
    <source>
        <dbReference type="ARBA" id="ARBA00005709"/>
    </source>
</evidence>
<dbReference type="Pfam" id="PF00669">
    <property type="entry name" value="Flagellin_N"/>
    <property type="match status" value="1"/>
</dbReference>
<dbReference type="Proteomes" id="UP000186308">
    <property type="component" value="Unassembled WGS sequence"/>
</dbReference>
<feature type="domain" description="Flagellin N-terminal" evidence="4">
    <location>
        <begin position="9"/>
        <end position="142"/>
    </location>
</feature>
<evidence type="ECO:0000313" key="7">
    <source>
        <dbReference type="Proteomes" id="UP000186308"/>
    </source>
</evidence>
<keyword evidence="7" id="KW-1185">Reference proteome</keyword>
<protein>
    <recommendedName>
        <fullName evidence="3">Flagellin</fullName>
    </recommendedName>
</protein>
<dbReference type="PANTHER" id="PTHR42792:SF2">
    <property type="entry name" value="FLAGELLIN"/>
    <property type="match status" value="1"/>
</dbReference>
<comment type="subcellular location">
    <subcellularLocation>
        <location evidence="3">Secreted</location>
    </subcellularLocation>
    <subcellularLocation>
        <location evidence="3">Bacterial flagellum</location>
    </subcellularLocation>
</comment>
<dbReference type="GO" id="GO:0009288">
    <property type="term" value="C:bacterial-type flagellum"/>
    <property type="evidence" value="ECO:0007669"/>
    <property type="project" value="UniProtKB-SubCell"/>
</dbReference>
<keyword evidence="6" id="KW-0282">Flagellum</keyword>
<gene>
    <name evidence="6" type="ORF">SAMN05421828_11941</name>
</gene>
<dbReference type="SUPFAM" id="SSF64518">
    <property type="entry name" value="Phase 1 flagellin"/>
    <property type="match status" value="1"/>
</dbReference>
<dbReference type="PANTHER" id="PTHR42792">
    <property type="entry name" value="FLAGELLIN"/>
    <property type="match status" value="1"/>
</dbReference>
<dbReference type="GO" id="GO:0005198">
    <property type="term" value="F:structural molecule activity"/>
    <property type="evidence" value="ECO:0007669"/>
    <property type="project" value="UniProtKB-UniRule"/>
</dbReference>
<evidence type="ECO:0000256" key="3">
    <source>
        <dbReference type="RuleBase" id="RU362073"/>
    </source>
</evidence>
<accession>A0A8G2CMD1</accession>
<dbReference type="InterPro" id="IPR001029">
    <property type="entry name" value="Flagellin_N"/>
</dbReference>
<dbReference type="Gene3D" id="1.20.1330.10">
    <property type="entry name" value="f41 fragment of flagellin, N-terminal domain"/>
    <property type="match status" value="1"/>
</dbReference>
<evidence type="ECO:0000256" key="2">
    <source>
        <dbReference type="ARBA" id="ARBA00023143"/>
    </source>
</evidence>